<evidence type="ECO:0000259" key="7">
    <source>
        <dbReference type="SMART" id="SM00833"/>
    </source>
</evidence>
<evidence type="ECO:0000256" key="2">
    <source>
        <dbReference type="ARBA" id="ARBA00022801"/>
    </source>
</evidence>
<dbReference type="InterPro" id="IPR027417">
    <property type="entry name" value="P-loop_NTPase"/>
</dbReference>
<dbReference type="InterPro" id="IPR011629">
    <property type="entry name" value="CobW-like_C"/>
</dbReference>
<evidence type="ECO:0000256" key="3">
    <source>
        <dbReference type="ARBA" id="ARBA00023186"/>
    </source>
</evidence>
<dbReference type="AlphaFoldDB" id="A0A7L9GE93"/>
<dbReference type="SUPFAM" id="SSF90002">
    <property type="entry name" value="Hypothetical protein YjiA, C-terminal domain"/>
    <property type="match status" value="1"/>
</dbReference>
<keyword evidence="2" id="KW-0378">Hydrolase</keyword>
<evidence type="ECO:0000256" key="6">
    <source>
        <dbReference type="ARBA" id="ARBA00049117"/>
    </source>
</evidence>
<comment type="catalytic activity">
    <reaction evidence="6">
        <text>GTP + H2O = GDP + phosphate + H(+)</text>
        <dbReference type="Rhea" id="RHEA:19669"/>
        <dbReference type="ChEBI" id="CHEBI:15377"/>
        <dbReference type="ChEBI" id="CHEBI:15378"/>
        <dbReference type="ChEBI" id="CHEBI:37565"/>
        <dbReference type="ChEBI" id="CHEBI:43474"/>
        <dbReference type="ChEBI" id="CHEBI:58189"/>
    </reaction>
    <physiologicalReaction direction="left-to-right" evidence="6">
        <dbReference type="Rhea" id="RHEA:19670"/>
    </physiologicalReaction>
</comment>
<name>A0A7L9GE93_9PSED</name>
<dbReference type="Pfam" id="PF07683">
    <property type="entry name" value="CobW_C"/>
    <property type="match status" value="1"/>
</dbReference>
<dbReference type="InterPro" id="IPR003495">
    <property type="entry name" value="CobW/HypB/UreG_nucleotide-bd"/>
</dbReference>
<dbReference type="SMART" id="SM00833">
    <property type="entry name" value="CobW_C"/>
    <property type="match status" value="1"/>
</dbReference>
<comment type="similarity">
    <text evidence="4">Belongs to the SIMIBI class G3E GTPase family. ZNG1 subfamily.</text>
</comment>
<dbReference type="GO" id="GO:0000166">
    <property type="term" value="F:nucleotide binding"/>
    <property type="evidence" value="ECO:0007669"/>
    <property type="project" value="UniProtKB-KW"/>
</dbReference>
<keyword evidence="9" id="KW-1185">Reference proteome</keyword>
<dbReference type="EMBL" id="CP062699">
    <property type="protein sequence ID" value="QOJ90782.1"/>
    <property type="molecule type" value="Genomic_DNA"/>
</dbReference>
<evidence type="ECO:0000256" key="4">
    <source>
        <dbReference type="ARBA" id="ARBA00034320"/>
    </source>
</evidence>
<reference evidence="8" key="1">
    <citation type="submission" date="2020-09" db="EMBL/GenBank/DDBJ databases">
        <title>Complete genome sequence of Pseudomonas taiwanensis CC, a plant growth-promoting and biotite-weathering strain.</title>
        <authorList>
            <person name="Cheng C."/>
        </authorList>
    </citation>
    <scope>NUCLEOTIDE SEQUENCE [LARGE SCALE GENOMIC DNA]</scope>
    <source>
        <strain evidence="8">WRS8</strain>
    </source>
</reference>
<dbReference type="SUPFAM" id="SSF52540">
    <property type="entry name" value="P-loop containing nucleoside triphosphate hydrolases"/>
    <property type="match status" value="1"/>
</dbReference>
<dbReference type="RefSeq" id="WP_014755990.1">
    <property type="nucleotide sequence ID" value="NZ_CP062699.1"/>
</dbReference>
<sequence length="364" mass="40125">MNGIVDSRIPVTLLTGFLGSGKTTVLNYLLHLPELGSSAVIINEFGEIGIDHLLVEEVSESLRVLNSGCLCCTVRGDLVDTLLELSAKRERGEIATFTRVVIETTGLADPAPVLHTLMVDPDIARLYSLDCVVTTVDAVNGAGTLDHHNEAAKQAAVADCLLVTKTDLVAVDVIETLSVRLRALNPTAPIRYVVDGNVNPGDVLGAENYDPLRRSPDVTAWLSDEKHHDGHHQHGHFHHDVNRHGERIRAHCIVLDEPVVEAAFIHWLDLMASMRGENLLRVKGLVHLAEFPEQPLVVHGVQHVFHSPQRLPAWPSGDRCTRIVFITQDIDYADIVRTFQQFVGVRLNDKNSRWPLNSESSVTP</sequence>
<evidence type="ECO:0000313" key="8">
    <source>
        <dbReference type="EMBL" id="QOJ90782.1"/>
    </source>
</evidence>
<dbReference type="GO" id="GO:0016787">
    <property type="term" value="F:hydrolase activity"/>
    <property type="evidence" value="ECO:0007669"/>
    <property type="project" value="UniProtKB-KW"/>
</dbReference>
<evidence type="ECO:0000256" key="1">
    <source>
        <dbReference type="ARBA" id="ARBA00022741"/>
    </source>
</evidence>
<dbReference type="PANTHER" id="PTHR13748">
    <property type="entry name" value="COBW-RELATED"/>
    <property type="match status" value="1"/>
</dbReference>
<dbReference type="Gene3D" id="3.30.1220.10">
    <property type="entry name" value="CobW-like, C-terminal domain"/>
    <property type="match status" value="1"/>
</dbReference>
<gene>
    <name evidence="8" type="ORF">ICN73_23425</name>
</gene>
<feature type="domain" description="CobW C-terminal" evidence="7">
    <location>
        <begin position="248"/>
        <end position="343"/>
    </location>
</feature>
<keyword evidence="1" id="KW-0547">Nucleotide-binding</keyword>
<dbReference type="CDD" id="cd03112">
    <property type="entry name" value="CobW-like"/>
    <property type="match status" value="1"/>
</dbReference>
<dbReference type="Proteomes" id="UP000593847">
    <property type="component" value="Chromosome"/>
</dbReference>
<dbReference type="Gene3D" id="3.40.50.300">
    <property type="entry name" value="P-loop containing nucleotide triphosphate hydrolases"/>
    <property type="match status" value="1"/>
</dbReference>
<dbReference type="GO" id="GO:0005737">
    <property type="term" value="C:cytoplasm"/>
    <property type="evidence" value="ECO:0007669"/>
    <property type="project" value="TreeGrafter"/>
</dbReference>
<protein>
    <submittedName>
        <fullName evidence="8">GTP-binding protein</fullName>
    </submittedName>
</protein>
<dbReference type="InterPro" id="IPR051316">
    <property type="entry name" value="Zinc-reg_GTPase_activator"/>
</dbReference>
<evidence type="ECO:0000256" key="5">
    <source>
        <dbReference type="ARBA" id="ARBA00045658"/>
    </source>
</evidence>
<keyword evidence="3" id="KW-0143">Chaperone</keyword>
<comment type="function">
    <text evidence="5">Zinc chaperone that directly transfers zinc cofactor to target proteins, thereby activating them. Zinc is transferred from the CXCC motif in the GTPase domain to the zinc binding site in target proteins in a process requiring GTP hydrolysis.</text>
</comment>
<dbReference type="KEGG" id="ptai:ICN73_23425"/>
<dbReference type="PANTHER" id="PTHR13748:SF62">
    <property type="entry name" value="COBW DOMAIN-CONTAINING PROTEIN"/>
    <property type="match status" value="1"/>
</dbReference>
<evidence type="ECO:0000313" key="9">
    <source>
        <dbReference type="Proteomes" id="UP000593847"/>
    </source>
</evidence>
<dbReference type="Pfam" id="PF02492">
    <property type="entry name" value="cobW"/>
    <property type="match status" value="1"/>
</dbReference>
<proteinExistence type="inferred from homology"/>
<dbReference type="InterPro" id="IPR036627">
    <property type="entry name" value="CobW-likC_sf"/>
</dbReference>
<accession>A0A7L9GE93</accession>
<organism evidence="8 9">
    <name type="scientific">Pseudomonas taiwanensis</name>
    <dbReference type="NCBI Taxonomy" id="470150"/>
    <lineage>
        <taxon>Bacteria</taxon>
        <taxon>Pseudomonadati</taxon>
        <taxon>Pseudomonadota</taxon>
        <taxon>Gammaproteobacteria</taxon>
        <taxon>Pseudomonadales</taxon>
        <taxon>Pseudomonadaceae</taxon>
        <taxon>Pseudomonas</taxon>
    </lineage>
</organism>